<sequence length="157" mass="18157">MNRLLELEVKLNQVIDQQEGKVSERDETLDWERIHMASSARCAWLLAMQRGIEPELAACAAAVHDYGRILTGKQKDHAEAGYEPVKRFLKEVGTFHEEEIEIIAHAVKNHSLKTEIGSPIEEIVKDADVIDCYQYGYPFDRPEKEARYNKWRAENQF</sequence>
<dbReference type="PROSITE" id="PS51831">
    <property type="entry name" value="HD"/>
    <property type="match status" value="1"/>
</dbReference>
<evidence type="ECO:0000313" key="2">
    <source>
        <dbReference type="EMBL" id="RHJ82774.1"/>
    </source>
</evidence>
<dbReference type="OrthoDB" id="1680582at2"/>
<proteinExistence type="predicted"/>
<comment type="caution">
    <text evidence="2">The sequence shown here is derived from an EMBL/GenBank/DDBJ whole genome shotgun (WGS) entry which is preliminary data.</text>
</comment>
<dbReference type="STRING" id="1776384.GCA_900086585_03485"/>
<feature type="domain" description="HD" evidence="1">
    <location>
        <begin position="35"/>
        <end position="133"/>
    </location>
</feature>
<dbReference type="InterPro" id="IPR006674">
    <property type="entry name" value="HD_domain"/>
</dbReference>
<dbReference type="Gene3D" id="1.10.3210.10">
    <property type="entry name" value="Hypothetical protein af1432"/>
    <property type="match status" value="1"/>
</dbReference>
<accession>A0A415DSP2</accession>
<dbReference type="SUPFAM" id="SSF109604">
    <property type="entry name" value="HD-domain/PDEase-like"/>
    <property type="match status" value="1"/>
</dbReference>
<dbReference type="CDD" id="cd00077">
    <property type="entry name" value="HDc"/>
    <property type="match status" value="1"/>
</dbReference>
<protein>
    <submittedName>
        <fullName evidence="2">HD domain-containing protein</fullName>
    </submittedName>
</protein>
<gene>
    <name evidence="2" type="ORF">DW099_19635</name>
</gene>
<keyword evidence="3" id="KW-1185">Reference proteome</keyword>
<evidence type="ECO:0000259" key="1">
    <source>
        <dbReference type="PROSITE" id="PS51831"/>
    </source>
</evidence>
<organism evidence="2 3">
    <name type="scientific">Emergencia timonensis</name>
    <dbReference type="NCBI Taxonomy" id="1776384"/>
    <lineage>
        <taxon>Bacteria</taxon>
        <taxon>Bacillati</taxon>
        <taxon>Bacillota</taxon>
        <taxon>Clostridia</taxon>
        <taxon>Peptostreptococcales</taxon>
        <taxon>Anaerovoracaceae</taxon>
        <taxon>Emergencia</taxon>
    </lineage>
</organism>
<dbReference type="Proteomes" id="UP000284841">
    <property type="component" value="Unassembled WGS sequence"/>
</dbReference>
<reference evidence="2 3" key="1">
    <citation type="submission" date="2018-08" db="EMBL/GenBank/DDBJ databases">
        <title>A genome reference for cultivated species of the human gut microbiota.</title>
        <authorList>
            <person name="Zou Y."/>
            <person name="Xue W."/>
            <person name="Luo G."/>
        </authorList>
    </citation>
    <scope>NUCLEOTIDE SEQUENCE [LARGE SCALE GENOMIC DNA]</scope>
    <source>
        <strain evidence="2 3">AM07-24</strain>
    </source>
</reference>
<dbReference type="AlphaFoldDB" id="A0A415DSP2"/>
<dbReference type="InterPro" id="IPR003607">
    <property type="entry name" value="HD/PDEase_dom"/>
</dbReference>
<evidence type="ECO:0000313" key="3">
    <source>
        <dbReference type="Proteomes" id="UP000284841"/>
    </source>
</evidence>
<dbReference type="EMBL" id="QRMS01000012">
    <property type="protein sequence ID" value="RHJ82774.1"/>
    <property type="molecule type" value="Genomic_DNA"/>
</dbReference>
<dbReference type="Pfam" id="PF01966">
    <property type="entry name" value="HD"/>
    <property type="match status" value="1"/>
</dbReference>
<dbReference type="RefSeq" id="WP_118336748.1">
    <property type="nucleotide sequence ID" value="NZ_AP025567.1"/>
</dbReference>
<name>A0A415DSP2_9FIRM</name>